<reference evidence="3 4" key="1">
    <citation type="submission" date="2024-01" db="EMBL/GenBank/DDBJ databases">
        <title>The genomes of 5 underutilized Papilionoideae crops provide insights into root nodulation and disease resistanc.</title>
        <authorList>
            <person name="Yuan L."/>
        </authorList>
    </citation>
    <scope>NUCLEOTIDE SEQUENCE [LARGE SCALE GENOMIC DNA]</scope>
    <source>
        <strain evidence="3">ZHUSHIDOU_FW_LH</strain>
        <tissue evidence="3">Leaf</tissue>
    </source>
</reference>
<feature type="region of interest" description="Disordered" evidence="1">
    <location>
        <begin position="177"/>
        <end position="196"/>
    </location>
</feature>
<keyword evidence="4" id="KW-1185">Reference proteome</keyword>
<organism evidence="3 4">
    <name type="scientific">Crotalaria pallida</name>
    <name type="common">Smooth rattlebox</name>
    <name type="synonym">Crotalaria striata</name>
    <dbReference type="NCBI Taxonomy" id="3830"/>
    <lineage>
        <taxon>Eukaryota</taxon>
        <taxon>Viridiplantae</taxon>
        <taxon>Streptophyta</taxon>
        <taxon>Embryophyta</taxon>
        <taxon>Tracheophyta</taxon>
        <taxon>Spermatophyta</taxon>
        <taxon>Magnoliopsida</taxon>
        <taxon>eudicotyledons</taxon>
        <taxon>Gunneridae</taxon>
        <taxon>Pentapetalae</taxon>
        <taxon>rosids</taxon>
        <taxon>fabids</taxon>
        <taxon>Fabales</taxon>
        <taxon>Fabaceae</taxon>
        <taxon>Papilionoideae</taxon>
        <taxon>50 kb inversion clade</taxon>
        <taxon>genistoids sensu lato</taxon>
        <taxon>core genistoids</taxon>
        <taxon>Crotalarieae</taxon>
        <taxon>Crotalaria</taxon>
    </lineage>
</organism>
<feature type="transmembrane region" description="Helical" evidence="2">
    <location>
        <begin position="20"/>
        <end position="38"/>
    </location>
</feature>
<feature type="compositionally biased region" description="Low complexity" evidence="1">
    <location>
        <begin position="177"/>
        <end position="194"/>
    </location>
</feature>
<dbReference type="Proteomes" id="UP001372338">
    <property type="component" value="Unassembled WGS sequence"/>
</dbReference>
<evidence type="ECO:0008006" key="5">
    <source>
        <dbReference type="Google" id="ProtNLM"/>
    </source>
</evidence>
<dbReference type="PANTHER" id="PTHR21477">
    <property type="entry name" value="ZGC:172139"/>
    <property type="match status" value="1"/>
</dbReference>
<dbReference type="InterPro" id="IPR019141">
    <property type="entry name" value="DUF2045"/>
</dbReference>
<comment type="caution">
    <text evidence="3">The sequence shown here is derived from an EMBL/GenBank/DDBJ whole genome shotgun (WGS) entry which is preliminary data.</text>
</comment>
<evidence type="ECO:0000313" key="4">
    <source>
        <dbReference type="Proteomes" id="UP001372338"/>
    </source>
</evidence>
<dbReference type="PANTHER" id="PTHR21477:SF12">
    <property type="entry name" value="PROTEIN PHLOEM PROTEIN 2-LIKE A10"/>
    <property type="match status" value="1"/>
</dbReference>
<feature type="region of interest" description="Disordered" evidence="1">
    <location>
        <begin position="282"/>
        <end position="309"/>
    </location>
</feature>
<sequence length="410" mass="43868">MEQLLFLEKGFDYARKRKKLVFILGAVGFAGYGAYRVYHAPSIARKRNRISKLLGAFVSVAESVSESAETIRVVSADMKDFLHSDSDEIPNSLKQISKLTRSPQFSDSLVSVTRAVTAGVLRGYHQSMNRDQTPDAAGSNLADRVLDKLFTTAGSGFASVVVGSFAKNMVLALYSDGQSSGGVSNSSNAASVGSDSKDGVSTLVDVVCGDKCSELIANCVQLFVSTAVAVYLDKTMHINTYDDLFSGLTNPKHETQVRDMMVSVCNGAIDTLVKTSHQVLTSSAIGDSPSPARNEDMSPSPRDVESKAGNVCDEENESGWVSKVSSTLAIPSNRKLVLDVTGRVTFETVRSFMEFILKAFCATVKRCADIVHEAVVELVRYAAAKSSVIVTICLSLCLHITGGAQALVTA</sequence>
<keyword evidence="2" id="KW-0812">Transmembrane</keyword>
<keyword evidence="2" id="KW-0472">Membrane</keyword>
<gene>
    <name evidence="3" type="ORF">RIF29_36943</name>
</gene>
<proteinExistence type="predicted"/>
<dbReference type="EMBL" id="JAYWIO010000007">
    <property type="protein sequence ID" value="KAK7252755.1"/>
    <property type="molecule type" value="Genomic_DNA"/>
</dbReference>
<name>A0AAN9HUM1_CROPI</name>
<dbReference type="AlphaFoldDB" id="A0AAN9HUM1"/>
<accession>A0AAN9HUM1</accession>
<keyword evidence="2" id="KW-1133">Transmembrane helix</keyword>
<evidence type="ECO:0000256" key="1">
    <source>
        <dbReference type="SAM" id="MobiDB-lite"/>
    </source>
</evidence>
<protein>
    <recommendedName>
        <fullName evidence="5">Protein PHLOEM PROTEIN 2-LIKE A10</fullName>
    </recommendedName>
</protein>
<evidence type="ECO:0000256" key="2">
    <source>
        <dbReference type="SAM" id="Phobius"/>
    </source>
</evidence>
<evidence type="ECO:0000313" key="3">
    <source>
        <dbReference type="EMBL" id="KAK7252755.1"/>
    </source>
</evidence>